<reference evidence="1 2" key="1">
    <citation type="submission" date="2019-09" db="EMBL/GenBank/DDBJ databases">
        <title>Genome sequence of Rhodovastum atsumiense, a diverse member of the Acetobacteraceae family of non-sulfur purple photosynthetic bacteria.</title>
        <authorList>
            <person name="Meyer T."/>
            <person name="Kyndt J."/>
        </authorList>
    </citation>
    <scope>NUCLEOTIDE SEQUENCE [LARGE SCALE GENOMIC DNA]</scope>
    <source>
        <strain evidence="1 2">DSM 21279</strain>
    </source>
</reference>
<dbReference type="GO" id="GO:0016853">
    <property type="term" value="F:isomerase activity"/>
    <property type="evidence" value="ECO:0007669"/>
    <property type="project" value="InterPro"/>
</dbReference>
<dbReference type="EMBL" id="VWPK01000014">
    <property type="protein sequence ID" value="KAA5612160.1"/>
    <property type="molecule type" value="Genomic_DNA"/>
</dbReference>
<dbReference type="SUPFAM" id="SSF74650">
    <property type="entry name" value="Galactose mutarotase-like"/>
    <property type="match status" value="1"/>
</dbReference>
<comment type="caution">
    <text evidence="1">The sequence shown here is derived from an EMBL/GenBank/DDBJ whole genome shotgun (WGS) entry which is preliminary data.</text>
</comment>
<dbReference type="InterPro" id="IPR008183">
    <property type="entry name" value="Aldose_1/G6P_1-epimerase"/>
</dbReference>
<gene>
    <name evidence="1" type="ORF">F1189_10865</name>
</gene>
<evidence type="ECO:0000313" key="1">
    <source>
        <dbReference type="EMBL" id="KAA5612160.1"/>
    </source>
</evidence>
<dbReference type="AlphaFoldDB" id="A0A5M6IV21"/>
<keyword evidence="2" id="KW-1185">Reference proteome</keyword>
<dbReference type="GO" id="GO:0030246">
    <property type="term" value="F:carbohydrate binding"/>
    <property type="evidence" value="ECO:0007669"/>
    <property type="project" value="InterPro"/>
</dbReference>
<dbReference type="OrthoDB" id="9796517at2"/>
<dbReference type="InterPro" id="IPR014718">
    <property type="entry name" value="GH-type_carb-bd"/>
</dbReference>
<dbReference type="InterPro" id="IPR011013">
    <property type="entry name" value="Gal_mutarotase_sf_dom"/>
</dbReference>
<evidence type="ECO:0000313" key="2">
    <source>
        <dbReference type="Proteomes" id="UP000325255"/>
    </source>
</evidence>
<proteinExistence type="predicted"/>
<dbReference type="GO" id="GO:0005975">
    <property type="term" value="P:carbohydrate metabolic process"/>
    <property type="evidence" value="ECO:0007669"/>
    <property type="project" value="InterPro"/>
</dbReference>
<dbReference type="Pfam" id="PF01263">
    <property type="entry name" value="Aldose_epim"/>
    <property type="match status" value="1"/>
</dbReference>
<accession>A0A5M6IV21</accession>
<dbReference type="Gene3D" id="2.70.98.10">
    <property type="match status" value="1"/>
</dbReference>
<organism evidence="1 2">
    <name type="scientific">Rhodovastum atsumiense</name>
    <dbReference type="NCBI Taxonomy" id="504468"/>
    <lineage>
        <taxon>Bacteria</taxon>
        <taxon>Pseudomonadati</taxon>
        <taxon>Pseudomonadota</taxon>
        <taxon>Alphaproteobacteria</taxon>
        <taxon>Acetobacterales</taxon>
        <taxon>Acetobacteraceae</taxon>
        <taxon>Rhodovastum</taxon>
    </lineage>
</organism>
<dbReference type="RefSeq" id="WP_150040767.1">
    <property type="nucleotide sequence ID" value="NZ_OW485601.1"/>
</dbReference>
<protein>
    <submittedName>
        <fullName evidence="1">Aldose 1-epimerase</fullName>
    </submittedName>
</protein>
<name>A0A5M6IV21_9PROT</name>
<sequence>MTALPANPYLAVRQAFDAPWPGPRGEMLRLAAGSLSATLCPADGGRLVSLAAGGVELLRPWTPERRAFQYGCFPMIPWVGRLREGRLGHAGQTHVLPVNKPPHALHGMACFAPWEVVDADGQSALLRFGLTKPWPWPGEVTQRVTLRPEALEMTLTVAARDVAFPAAAGWHPWFRKWLGAAGESGPVPPGEEATRLRVDFAADWQEEPGTDELPTGRRIPPRPGPWDDCFGFANRMQARLLWPDRLVLDMGADVASMVVFDKQPDATCVEPLSGPPDGVNTAPRLVLPGAPLMVRTQWVIKGTA</sequence>
<dbReference type="Proteomes" id="UP000325255">
    <property type="component" value="Unassembled WGS sequence"/>
</dbReference>